<keyword evidence="1" id="KW-0677">Repeat</keyword>
<dbReference type="Proteomes" id="UP000276133">
    <property type="component" value="Unassembled WGS sequence"/>
</dbReference>
<dbReference type="SUPFAM" id="SSF52047">
    <property type="entry name" value="RNI-like"/>
    <property type="match status" value="1"/>
</dbReference>
<dbReference type="Pfam" id="PF13516">
    <property type="entry name" value="LRR_6"/>
    <property type="match status" value="2"/>
</dbReference>
<dbReference type="InterPro" id="IPR052201">
    <property type="entry name" value="LRR-containing_regulator"/>
</dbReference>
<accession>A0A3M7P576</accession>
<proteinExistence type="predicted"/>
<evidence type="ECO:0000313" key="2">
    <source>
        <dbReference type="EMBL" id="RMZ94228.1"/>
    </source>
</evidence>
<gene>
    <name evidence="2" type="ORF">BpHYR1_053275</name>
</gene>
<dbReference type="PANTHER" id="PTHR24111">
    <property type="entry name" value="LEUCINE-RICH REPEAT-CONTAINING PROTEIN 34"/>
    <property type="match status" value="1"/>
</dbReference>
<name>A0A3M7P576_BRAPC</name>
<comment type="caution">
    <text evidence="2">The sequence shown here is derived from an EMBL/GenBank/DDBJ whole genome shotgun (WGS) entry which is preliminary data.</text>
</comment>
<dbReference type="SMART" id="SM00368">
    <property type="entry name" value="LRR_RI"/>
    <property type="match status" value="3"/>
</dbReference>
<dbReference type="EMBL" id="REGN01013211">
    <property type="protein sequence ID" value="RMZ94228.1"/>
    <property type="molecule type" value="Genomic_DNA"/>
</dbReference>
<evidence type="ECO:0000256" key="1">
    <source>
        <dbReference type="ARBA" id="ARBA00022737"/>
    </source>
</evidence>
<dbReference type="AlphaFoldDB" id="A0A3M7P576"/>
<reference evidence="2 3" key="1">
    <citation type="journal article" date="2018" name="Sci. Rep.">
        <title>Genomic signatures of local adaptation to the degree of environmental predictability in rotifers.</title>
        <authorList>
            <person name="Franch-Gras L."/>
            <person name="Hahn C."/>
            <person name="Garcia-Roger E.M."/>
            <person name="Carmona M.J."/>
            <person name="Serra M."/>
            <person name="Gomez A."/>
        </authorList>
    </citation>
    <scope>NUCLEOTIDE SEQUENCE [LARGE SCALE GENOMIC DNA]</scope>
    <source>
        <strain evidence="2">HYR1</strain>
    </source>
</reference>
<keyword evidence="3" id="KW-1185">Reference proteome</keyword>
<protein>
    <submittedName>
        <fullName evidence="2">Leucine-rich repeat-containing 34-like isoform X1</fullName>
    </submittedName>
</protein>
<dbReference type="InterPro" id="IPR032675">
    <property type="entry name" value="LRR_dom_sf"/>
</dbReference>
<organism evidence="2 3">
    <name type="scientific">Brachionus plicatilis</name>
    <name type="common">Marine rotifer</name>
    <name type="synonym">Brachionus muelleri</name>
    <dbReference type="NCBI Taxonomy" id="10195"/>
    <lineage>
        <taxon>Eukaryota</taxon>
        <taxon>Metazoa</taxon>
        <taxon>Spiralia</taxon>
        <taxon>Gnathifera</taxon>
        <taxon>Rotifera</taxon>
        <taxon>Eurotatoria</taxon>
        <taxon>Monogononta</taxon>
        <taxon>Pseudotrocha</taxon>
        <taxon>Ploima</taxon>
        <taxon>Brachionidae</taxon>
        <taxon>Brachionus</taxon>
    </lineage>
</organism>
<dbReference type="PANTHER" id="PTHR24111:SF0">
    <property type="entry name" value="LEUCINE-RICH REPEAT-CONTAINING PROTEIN"/>
    <property type="match status" value="1"/>
</dbReference>
<evidence type="ECO:0000313" key="3">
    <source>
        <dbReference type="Proteomes" id="UP000276133"/>
    </source>
</evidence>
<dbReference type="OrthoDB" id="272549at2759"/>
<dbReference type="STRING" id="10195.A0A3M7P576"/>
<sequence>MEKLENNRITRDGANDLAILLNRNNPLKILDLGYNRLEDDGAILIADAITYANTNLQKLSIKSNNIGAKGLCALAEALERNLVLTHIYIWGNRLEEAGCIAFKKLIDNSRLKLENTDVQPYVVDGKTYLCELTSDISMFYYWQPAHGDGVLNTLIEAF</sequence>
<dbReference type="Gene3D" id="3.80.10.10">
    <property type="entry name" value="Ribonuclease Inhibitor"/>
    <property type="match status" value="1"/>
</dbReference>
<dbReference type="InterPro" id="IPR001611">
    <property type="entry name" value="Leu-rich_rpt"/>
</dbReference>